<proteinExistence type="predicted"/>
<evidence type="ECO:0000256" key="7">
    <source>
        <dbReference type="SAM" id="Phobius"/>
    </source>
</evidence>
<comment type="subcellular location">
    <subcellularLocation>
        <location evidence="1">Cell membrane</location>
        <topology evidence="1">Multi-pass membrane protein</topology>
    </subcellularLocation>
</comment>
<dbReference type="Pfam" id="PF04632">
    <property type="entry name" value="FUSC"/>
    <property type="match status" value="1"/>
</dbReference>
<reference evidence="8 9" key="1">
    <citation type="submission" date="2021-06" db="EMBL/GenBank/DDBJ databases">
        <title>Differences between aerobic and microaerobic xylene degrading microbial communities.</title>
        <authorList>
            <person name="Banerjee S."/>
            <person name="Tancsics A."/>
        </authorList>
    </citation>
    <scope>NUCLEOTIDE SEQUENCE [LARGE SCALE GENOMIC DNA]</scope>
    <source>
        <strain evidence="8 9">MAP12</strain>
    </source>
</reference>
<accession>A0ABS6MZ11</accession>
<dbReference type="PANTHER" id="PTHR30509:SF9">
    <property type="entry name" value="MULTIDRUG RESISTANCE PROTEIN MDTO"/>
    <property type="match status" value="1"/>
</dbReference>
<feature type="transmembrane region" description="Helical" evidence="7">
    <location>
        <begin position="414"/>
        <end position="432"/>
    </location>
</feature>
<feature type="transmembrane region" description="Helical" evidence="7">
    <location>
        <begin position="108"/>
        <end position="126"/>
    </location>
</feature>
<feature type="transmembrane region" description="Helical" evidence="7">
    <location>
        <begin position="438"/>
        <end position="454"/>
    </location>
</feature>
<evidence type="ECO:0000256" key="5">
    <source>
        <dbReference type="ARBA" id="ARBA00022989"/>
    </source>
</evidence>
<keyword evidence="2" id="KW-0813">Transport</keyword>
<feature type="transmembrane region" description="Helical" evidence="7">
    <location>
        <begin position="484"/>
        <end position="505"/>
    </location>
</feature>
<dbReference type="PANTHER" id="PTHR30509">
    <property type="entry name" value="P-HYDROXYBENZOIC ACID EFFLUX PUMP SUBUNIT-RELATED"/>
    <property type="match status" value="1"/>
</dbReference>
<protein>
    <submittedName>
        <fullName evidence="8">FUSC family protein</fullName>
    </submittedName>
</protein>
<comment type="caution">
    <text evidence="8">The sequence shown here is derived from an EMBL/GenBank/DDBJ whole genome shotgun (WGS) entry which is preliminary data.</text>
</comment>
<feature type="transmembrane region" description="Helical" evidence="7">
    <location>
        <begin position="385"/>
        <end position="402"/>
    </location>
</feature>
<feature type="transmembrane region" description="Helical" evidence="7">
    <location>
        <begin position="83"/>
        <end position="101"/>
    </location>
</feature>
<feature type="transmembrane region" description="Helical" evidence="7">
    <location>
        <begin position="142"/>
        <end position="159"/>
    </location>
</feature>
<keyword evidence="3" id="KW-1003">Cell membrane</keyword>
<keyword evidence="9" id="KW-1185">Reference proteome</keyword>
<dbReference type="Proteomes" id="UP000813068">
    <property type="component" value="Unassembled WGS sequence"/>
</dbReference>
<gene>
    <name evidence="8" type="ORF">KRX52_14825</name>
</gene>
<name>A0ABS6MZ11_9GAMM</name>
<dbReference type="EMBL" id="JAHRGL010000049">
    <property type="protein sequence ID" value="MBV2134052.1"/>
    <property type="molecule type" value="Genomic_DNA"/>
</dbReference>
<evidence type="ECO:0000256" key="6">
    <source>
        <dbReference type="ARBA" id="ARBA00023136"/>
    </source>
</evidence>
<dbReference type="RefSeq" id="WP_217682498.1">
    <property type="nucleotide sequence ID" value="NZ_JAHRGL010000049.1"/>
</dbReference>
<feature type="transmembrane region" description="Helical" evidence="7">
    <location>
        <begin position="354"/>
        <end position="379"/>
    </location>
</feature>
<evidence type="ECO:0000256" key="4">
    <source>
        <dbReference type="ARBA" id="ARBA00022692"/>
    </source>
</evidence>
<evidence type="ECO:0000256" key="1">
    <source>
        <dbReference type="ARBA" id="ARBA00004651"/>
    </source>
</evidence>
<evidence type="ECO:0000313" key="9">
    <source>
        <dbReference type="Proteomes" id="UP000813068"/>
    </source>
</evidence>
<feature type="transmembrane region" description="Helical" evidence="7">
    <location>
        <begin position="58"/>
        <end position="77"/>
    </location>
</feature>
<sequence>MNIPTLREWLYSAKALIAALLALYIALALPLDNPYWAMASVYVVSHPLSGATRSKALFRALGTLLGAAAAVAMVPPFAHQPVMQSLVISLWVGVLLFLSLLDRSPRSYIFMLAAYTVPLIALPQVEHPGAIFDAALARSEEILLGIACAAVVNAVLFPSRLAPVIAARMDTLLGDARAWIADSLDRQQFGAAAPRTLHKLLGDVMALDGMIMQLSYDSASHLPARHAREFRARMAMLLPQLSSLLDPLHRLQNELGQLPAELGELLARLESWLQSGDAEGGRQLREHSLRLETWLDASHPSQALLIGSALRQLRQLLVLWQDCLNLRQSFAEGHPEQPPVLHYKVRQLIGEPRYYDFGLLAFSAASVGLSVFVACLLWIAIGWDYGFSGIFLVAVASCFFAAQDNPAPFIKSFLNWTLISTVAAGVYLFGLLPNIHDFGMLAIALSLPLLLAGTLSGRPQFTAAVMLFAVQTISTITIQETYKANFPLFADVALSNILGLVYAVVWTRVSKPFGAEWAARRLARSTWRDLADLARSEREHDHDRVAARMLDRINQLVPRLTLVSDPRLALTDLTRDLRVCFRLLDLQRSLPVAIRRQVSPVLQEVHDYFQACADARHQLPPSERLRDQLDASLAALLALPGGAAHKSAEALAGLHMALFPEQPRRPAADAEADAPLLAPALAGKPA</sequence>
<keyword evidence="4 7" id="KW-0812">Transmembrane</keyword>
<keyword evidence="5 7" id="KW-1133">Transmembrane helix</keyword>
<evidence type="ECO:0000313" key="8">
    <source>
        <dbReference type="EMBL" id="MBV2134052.1"/>
    </source>
</evidence>
<organism evidence="8 9">
    <name type="scientific">Geopseudomonas aromaticivorans</name>
    <dbReference type="NCBI Taxonomy" id="2849492"/>
    <lineage>
        <taxon>Bacteria</taxon>
        <taxon>Pseudomonadati</taxon>
        <taxon>Pseudomonadota</taxon>
        <taxon>Gammaproteobacteria</taxon>
        <taxon>Pseudomonadales</taxon>
        <taxon>Pseudomonadaceae</taxon>
        <taxon>Geopseudomonas</taxon>
    </lineage>
</organism>
<feature type="transmembrane region" description="Helical" evidence="7">
    <location>
        <begin position="9"/>
        <end position="29"/>
    </location>
</feature>
<evidence type="ECO:0000256" key="2">
    <source>
        <dbReference type="ARBA" id="ARBA00022448"/>
    </source>
</evidence>
<keyword evidence="6 7" id="KW-0472">Membrane</keyword>
<dbReference type="InterPro" id="IPR006726">
    <property type="entry name" value="PHBA_efflux_AaeB/fusaric-R"/>
</dbReference>
<evidence type="ECO:0000256" key="3">
    <source>
        <dbReference type="ARBA" id="ARBA00022475"/>
    </source>
</evidence>